<dbReference type="AlphaFoldDB" id="A0A062U1A8"/>
<dbReference type="RefSeq" id="WP_233346790.1">
    <property type="nucleotide sequence ID" value="NZ_AWFA01000026.1"/>
</dbReference>
<evidence type="ECO:0000256" key="5">
    <source>
        <dbReference type="ARBA" id="ARBA00023136"/>
    </source>
</evidence>
<keyword evidence="4" id="KW-0808">Transferase</keyword>
<keyword evidence="8" id="KW-1185">Reference proteome</keyword>
<dbReference type="CDD" id="cd02525">
    <property type="entry name" value="Succinoglycan_BP_ExoA"/>
    <property type="match status" value="1"/>
</dbReference>
<comment type="caution">
    <text evidence="7">The sequence shown here is derived from an EMBL/GenBank/DDBJ whole genome shotgun (WGS) entry which is preliminary data.</text>
</comment>
<dbReference type="SUPFAM" id="SSF53448">
    <property type="entry name" value="Nucleotide-diphospho-sugar transferases"/>
    <property type="match status" value="1"/>
</dbReference>
<evidence type="ECO:0000256" key="3">
    <source>
        <dbReference type="ARBA" id="ARBA00022676"/>
    </source>
</evidence>
<reference evidence="7 8" key="1">
    <citation type="submission" date="2013-04" db="EMBL/GenBank/DDBJ databases">
        <title>Hyphomonas sp. T24B3 Genome Sequencing.</title>
        <authorList>
            <person name="Lai Q."/>
            <person name="Shao Z."/>
        </authorList>
    </citation>
    <scope>NUCLEOTIDE SEQUENCE [LARGE SCALE GENOMIC DNA]</scope>
    <source>
        <strain evidence="7 8">T24B3</strain>
    </source>
</reference>
<dbReference type="eggNOG" id="COG1215">
    <property type="taxonomic scope" value="Bacteria"/>
</dbReference>
<dbReference type="InterPro" id="IPR001173">
    <property type="entry name" value="Glyco_trans_2-like"/>
</dbReference>
<evidence type="ECO:0000256" key="2">
    <source>
        <dbReference type="ARBA" id="ARBA00022475"/>
    </source>
</evidence>
<dbReference type="Pfam" id="PF00535">
    <property type="entry name" value="Glycos_transf_2"/>
    <property type="match status" value="1"/>
</dbReference>
<evidence type="ECO:0000259" key="6">
    <source>
        <dbReference type="Pfam" id="PF00535"/>
    </source>
</evidence>
<proteinExistence type="predicted"/>
<keyword evidence="2" id="KW-1003">Cell membrane</keyword>
<evidence type="ECO:0000313" key="7">
    <source>
        <dbReference type="EMBL" id="RAN32729.1"/>
    </source>
</evidence>
<dbReference type="GO" id="GO:0005886">
    <property type="term" value="C:plasma membrane"/>
    <property type="evidence" value="ECO:0007669"/>
    <property type="project" value="UniProtKB-SubCell"/>
</dbReference>
<feature type="domain" description="Glycosyltransferase 2-like" evidence="6">
    <location>
        <begin position="40"/>
        <end position="202"/>
    </location>
</feature>
<evidence type="ECO:0000256" key="1">
    <source>
        <dbReference type="ARBA" id="ARBA00004236"/>
    </source>
</evidence>
<dbReference type="PANTHER" id="PTHR43646:SF2">
    <property type="entry name" value="GLYCOSYLTRANSFERASE 2-LIKE DOMAIN-CONTAINING PROTEIN"/>
    <property type="match status" value="1"/>
</dbReference>
<sequence>MDFAPDLCVFASEAAMIGDVMERTAERLVKEAPAPSVLAVIPALNEERHIETCIRSLMDGDDRLRKVPLTIADGGSTDRTVEIVERLKSEFPNLRVLHNPKKLQSAALNLAAEQHAGEETRFLVRCDAHSIYPPNFIIKVADALETTKAASVVIPMDAVGETCFEKANAWIVDTPLGSGGSAHRGGTKSGYVDHGHHAGFDLAVFQMIGGYDETFSHNEDAEYDERVVSAGGRIYLDADIRISYVPRGSVRALARQYFNYGKGRARTARKHKRPLKLRQAIPVLALIASIAGALVTPFFWPAAILPLGYLGVLALASLAVTAWKRSSCGLLAGLASGTMHMSWAAGFLRETLFPKHDRRAFPLVFGQKTL</sequence>
<evidence type="ECO:0000256" key="4">
    <source>
        <dbReference type="ARBA" id="ARBA00022679"/>
    </source>
</evidence>
<evidence type="ECO:0000313" key="8">
    <source>
        <dbReference type="Proteomes" id="UP000249123"/>
    </source>
</evidence>
<dbReference type="InterPro" id="IPR029044">
    <property type="entry name" value="Nucleotide-diphossugar_trans"/>
</dbReference>
<keyword evidence="5" id="KW-0472">Membrane</keyword>
<dbReference type="PANTHER" id="PTHR43646">
    <property type="entry name" value="GLYCOSYLTRANSFERASE"/>
    <property type="match status" value="1"/>
</dbReference>
<comment type="subcellular location">
    <subcellularLocation>
        <location evidence="1">Cell membrane</location>
    </subcellularLocation>
</comment>
<dbReference type="Gene3D" id="3.90.550.10">
    <property type="entry name" value="Spore Coat Polysaccharide Biosynthesis Protein SpsA, Chain A"/>
    <property type="match status" value="1"/>
</dbReference>
<dbReference type="EMBL" id="AWFB01000028">
    <property type="protein sequence ID" value="RAN32729.1"/>
    <property type="molecule type" value="Genomic_DNA"/>
</dbReference>
<dbReference type="STRING" id="1280941.HY2_13775"/>
<organism evidence="7 8">
    <name type="scientific">Hyphomonas pacifica</name>
    <dbReference type="NCBI Taxonomy" id="1280941"/>
    <lineage>
        <taxon>Bacteria</taxon>
        <taxon>Pseudomonadati</taxon>
        <taxon>Pseudomonadota</taxon>
        <taxon>Alphaproteobacteria</taxon>
        <taxon>Hyphomonadales</taxon>
        <taxon>Hyphomonadaceae</taxon>
        <taxon>Hyphomonas</taxon>
    </lineage>
</organism>
<dbReference type="GO" id="GO:0016757">
    <property type="term" value="F:glycosyltransferase activity"/>
    <property type="evidence" value="ECO:0007669"/>
    <property type="project" value="UniProtKB-KW"/>
</dbReference>
<keyword evidence="3" id="KW-0328">Glycosyltransferase</keyword>
<accession>A0A062U1A8</accession>
<dbReference type="Proteomes" id="UP000249123">
    <property type="component" value="Unassembled WGS sequence"/>
</dbReference>
<gene>
    <name evidence="7" type="ORF">HY3_14260</name>
</gene>
<protein>
    <recommendedName>
        <fullName evidence="6">Glycosyltransferase 2-like domain-containing protein</fullName>
    </recommendedName>
</protein>
<name>A0A062U1A8_9PROT</name>